<keyword evidence="3" id="KW-1185">Reference proteome</keyword>
<organism evidence="2 3">
    <name type="scientific">Nocardia terrae</name>
    <dbReference type="NCBI Taxonomy" id="2675851"/>
    <lineage>
        <taxon>Bacteria</taxon>
        <taxon>Bacillati</taxon>
        <taxon>Actinomycetota</taxon>
        <taxon>Actinomycetes</taxon>
        <taxon>Mycobacteriales</taxon>
        <taxon>Nocardiaceae</taxon>
        <taxon>Nocardia</taxon>
    </lineage>
</organism>
<evidence type="ECO:0000259" key="1">
    <source>
        <dbReference type="Pfam" id="PF12802"/>
    </source>
</evidence>
<dbReference type="InterPro" id="IPR000835">
    <property type="entry name" value="HTH_MarR-typ"/>
</dbReference>
<dbReference type="InterPro" id="IPR036390">
    <property type="entry name" value="WH_DNA-bd_sf"/>
</dbReference>
<feature type="domain" description="HTH marR-type" evidence="1">
    <location>
        <begin position="20"/>
        <end position="72"/>
    </location>
</feature>
<evidence type="ECO:0000313" key="3">
    <source>
        <dbReference type="Proteomes" id="UP000466794"/>
    </source>
</evidence>
<dbReference type="InterPro" id="IPR036388">
    <property type="entry name" value="WH-like_DNA-bd_sf"/>
</dbReference>
<dbReference type="Gene3D" id="1.10.10.10">
    <property type="entry name" value="Winged helix-like DNA-binding domain superfamily/Winged helix DNA-binding domain"/>
    <property type="match status" value="1"/>
</dbReference>
<proteinExistence type="predicted"/>
<dbReference type="EMBL" id="WRPP01000005">
    <property type="protein sequence ID" value="MVU80847.1"/>
    <property type="molecule type" value="Genomic_DNA"/>
</dbReference>
<protein>
    <submittedName>
        <fullName evidence="2">MarR family transcriptional regulator</fullName>
    </submittedName>
</protein>
<dbReference type="GO" id="GO:0003700">
    <property type="term" value="F:DNA-binding transcription factor activity"/>
    <property type="evidence" value="ECO:0007669"/>
    <property type="project" value="InterPro"/>
</dbReference>
<dbReference type="AlphaFoldDB" id="A0A7K1V2W2"/>
<sequence>MDAALWNGFGQSEGVPAMAMSVTEAILLGALSTSEPGMSRTVRQLSDELGLASGTVRRVLHRLALAGLVVSTVHNPARWTATDRGRRVANEPVYRPFLRP</sequence>
<comment type="caution">
    <text evidence="2">The sequence shown here is derived from an EMBL/GenBank/DDBJ whole genome shotgun (WGS) entry which is preliminary data.</text>
</comment>
<dbReference type="Proteomes" id="UP000466794">
    <property type="component" value="Unassembled WGS sequence"/>
</dbReference>
<evidence type="ECO:0000313" key="2">
    <source>
        <dbReference type="EMBL" id="MVU80847.1"/>
    </source>
</evidence>
<reference evidence="2 3" key="1">
    <citation type="submission" date="2019-12" db="EMBL/GenBank/DDBJ databases">
        <title>Nocardia sp. nov. ET3-3 isolated from soil.</title>
        <authorList>
            <person name="Kanchanasin P."/>
            <person name="Tanasupawat S."/>
            <person name="Yuki M."/>
            <person name="Kudo T."/>
        </authorList>
    </citation>
    <scope>NUCLEOTIDE SEQUENCE [LARGE SCALE GENOMIC DNA]</scope>
    <source>
        <strain evidence="2 3">ET3-3</strain>
    </source>
</reference>
<gene>
    <name evidence="2" type="ORF">GPX89_26785</name>
</gene>
<name>A0A7K1V2W2_9NOCA</name>
<dbReference type="SUPFAM" id="SSF46785">
    <property type="entry name" value="Winged helix' DNA-binding domain"/>
    <property type="match status" value="1"/>
</dbReference>
<accession>A0A7K1V2W2</accession>
<dbReference type="Pfam" id="PF12802">
    <property type="entry name" value="MarR_2"/>
    <property type="match status" value="1"/>
</dbReference>